<dbReference type="GO" id="GO:0004515">
    <property type="term" value="F:nicotinate-nucleotide adenylyltransferase activity"/>
    <property type="evidence" value="ECO:0007669"/>
    <property type="project" value="UniProtKB-UniRule"/>
</dbReference>
<dbReference type="Pfam" id="PF01467">
    <property type="entry name" value="CTP_transf_like"/>
    <property type="match status" value="1"/>
</dbReference>
<accession>A0A8S8XD28</accession>
<keyword evidence="14" id="KW-1185">Reference proteome</keyword>
<dbReference type="Proteomes" id="UP000681075">
    <property type="component" value="Unassembled WGS sequence"/>
</dbReference>
<evidence type="ECO:0000256" key="11">
    <source>
        <dbReference type="HAMAP-Rule" id="MF_00244"/>
    </source>
</evidence>
<comment type="catalytic activity">
    <reaction evidence="10 11">
        <text>nicotinate beta-D-ribonucleotide + ATP + H(+) = deamido-NAD(+) + diphosphate</text>
        <dbReference type="Rhea" id="RHEA:22860"/>
        <dbReference type="ChEBI" id="CHEBI:15378"/>
        <dbReference type="ChEBI" id="CHEBI:30616"/>
        <dbReference type="ChEBI" id="CHEBI:33019"/>
        <dbReference type="ChEBI" id="CHEBI:57502"/>
        <dbReference type="ChEBI" id="CHEBI:58437"/>
        <dbReference type="EC" id="2.7.7.18"/>
    </reaction>
</comment>
<keyword evidence="7 11" id="KW-0547">Nucleotide-binding</keyword>
<dbReference type="InterPro" id="IPR005248">
    <property type="entry name" value="NadD/NMNAT"/>
</dbReference>
<dbReference type="NCBIfam" id="NF000843">
    <property type="entry name" value="PRK00071.2-2"/>
    <property type="match status" value="1"/>
</dbReference>
<evidence type="ECO:0000256" key="3">
    <source>
        <dbReference type="ARBA" id="ARBA00009014"/>
    </source>
</evidence>
<dbReference type="Gene3D" id="3.40.50.620">
    <property type="entry name" value="HUPs"/>
    <property type="match status" value="1"/>
</dbReference>
<dbReference type="RefSeq" id="WP_420242700.1">
    <property type="nucleotide sequence ID" value="NZ_BOPV01000001.1"/>
</dbReference>
<proteinExistence type="inferred from homology"/>
<evidence type="ECO:0000256" key="10">
    <source>
        <dbReference type="ARBA" id="ARBA00048721"/>
    </source>
</evidence>
<protein>
    <recommendedName>
        <fullName evidence="11">Probable nicotinate-nucleotide adenylyltransferase</fullName>
        <ecNumber evidence="11">2.7.7.18</ecNumber>
    </recommendedName>
    <alternativeName>
        <fullName evidence="11">Deamido-NAD(+) diphosphorylase</fullName>
    </alternativeName>
    <alternativeName>
        <fullName evidence="11">Deamido-NAD(+) pyrophosphorylase</fullName>
    </alternativeName>
    <alternativeName>
        <fullName evidence="11">Nicotinate mononucleotide adenylyltransferase</fullName>
        <shortName evidence="11">NaMN adenylyltransferase</shortName>
    </alternativeName>
</protein>
<dbReference type="GO" id="GO:0005524">
    <property type="term" value="F:ATP binding"/>
    <property type="evidence" value="ECO:0007669"/>
    <property type="project" value="UniProtKB-KW"/>
</dbReference>
<dbReference type="AlphaFoldDB" id="A0A8S8XD28"/>
<dbReference type="SUPFAM" id="SSF52374">
    <property type="entry name" value="Nucleotidylyl transferase"/>
    <property type="match status" value="1"/>
</dbReference>
<keyword evidence="8 11" id="KW-0067">ATP-binding</keyword>
<evidence type="ECO:0000256" key="2">
    <source>
        <dbReference type="ARBA" id="ARBA00005019"/>
    </source>
</evidence>
<dbReference type="GO" id="GO:0009435">
    <property type="term" value="P:NAD+ biosynthetic process"/>
    <property type="evidence" value="ECO:0007669"/>
    <property type="project" value="UniProtKB-UniRule"/>
</dbReference>
<dbReference type="HAMAP" id="MF_00244">
    <property type="entry name" value="NaMN_adenylyltr"/>
    <property type="match status" value="1"/>
</dbReference>
<dbReference type="InterPro" id="IPR004821">
    <property type="entry name" value="Cyt_trans-like"/>
</dbReference>
<dbReference type="NCBIfam" id="NF000845">
    <property type="entry name" value="PRK00071.2-4"/>
    <property type="match status" value="1"/>
</dbReference>
<dbReference type="EC" id="2.7.7.18" evidence="11"/>
<evidence type="ECO:0000256" key="5">
    <source>
        <dbReference type="ARBA" id="ARBA00022679"/>
    </source>
</evidence>
<dbReference type="CDD" id="cd02165">
    <property type="entry name" value="NMNAT"/>
    <property type="match status" value="1"/>
</dbReference>
<dbReference type="InterPro" id="IPR014729">
    <property type="entry name" value="Rossmann-like_a/b/a_fold"/>
</dbReference>
<organism evidence="13 14">
    <name type="scientific">Roseiterribacter gracilis</name>
    <dbReference type="NCBI Taxonomy" id="2812848"/>
    <lineage>
        <taxon>Bacteria</taxon>
        <taxon>Pseudomonadati</taxon>
        <taxon>Pseudomonadota</taxon>
        <taxon>Alphaproteobacteria</taxon>
        <taxon>Rhodospirillales</taxon>
        <taxon>Roseiterribacteraceae</taxon>
        <taxon>Roseiterribacter</taxon>
    </lineage>
</organism>
<comment type="similarity">
    <text evidence="3 11">Belongs to the NadD family.</text>
</comment>
<evidence type="ECO:0000313" key="14">
    <source>
        <dbReference type="Proteomes" id="UP000681075"/>
    </source>
</evidence>
<evidence type="ECO:0000256" key="9">
    <source>
        <dbReference type="ARBA" id="ARBA00023027"/>
    </source>
</evidence>
<gene>
    <name evidence="11 13" type="primary">nadD</name>
    <name evidence="13" type="ORF">TMPK1_18360</name>
</gene>
<keyword evidence="4 11" id="KW-0662">Pyridine nucleotide biosynthesis</keyword>
<evidence type="ECO:0000313" key="13">
    <source>
        <dbReference type="EMBL" id="GIL39599.1"/>
    </source>
</evidence>
<evidence type="ECO:0000256" key="1">
    <source>
        <dbReference type="ARBA" id="ARBA00002324"/>
    </source>
</evidence>
<name>A0A8S8XD28_9PROT</name>
<dbReference type="PANTHER" id="PTHR39321">
    <property type="entry name" value="NICOTINATE-NUCLEOTIDE ADENYLYLTRANSFERASE-RELATED"/>
    <property type="match status" value="1"/>
</dbReference>
<dbReference type="PANTHER" id="PTHR39321:SF3">
    <property type="entry name" value="PHOSPHOPANTETHEINE ADENYLYLTRANSFERASE"/>
    <property type="match status" value="1"/>
</dbReference>
<evidence type="ECO:0000259" key="12">
    <source>
        <dbReference type="Pfam" id="PF01467"/>
    </source>
</evidence>
<evidence type="ECO:0000256" key="4">
    <source>
        <dbReference type="ARBA" id="ARBA00022642"/>
    </source>
</evidence>
<keyword evidence="5 11" id="KW-0808">Transferase</keyword>
<comment type="pathway">
    <text evidence="2 11">Cofactor biosynthesis; NAD(+) biosynthesis; deamido-NAD(+) from nicotinate D-ribonucleotide: step 1/1.</text>
</comment>
<evidence type="ECO:0000256" key="8">
    <source>
        <dbReference type="ARBA" id="ARBA00022840"/>
    </source>
</evidence>
<evidence type="ECO:0000256" key="6">
    <source>
        <dbReference type="ARBA" id="ARBA00022695"/>
    </source>
</evidence>
<feature type="domain" description="Cytidyltransferase-like" evidence="12">
    <location>
        <begin position="24"/>
        <end position="203"/>
    </location>
</feature>
<comment type="caution">
    <text evidence="13">The sequence shown here is derived from an EMBL/GenBank/DDBJ whole genome shotgun (WGS) entry which is preliminary data.</text>
</comment>
<evidence type="ECO:0000256" key="7">
    <source>
        <dbReference type="ARBA" id="ARBA00022741"/>
    </source>
</evidence>
<keyword evidence="9 11" id="KW-0520">NAD</keyword>
<reference evidence="13" key="1">
    <citation type="submission" date="2021-02" db="EMBL/GenBank/DDBJ databases">
        <title>Genome sequence of Rhodospirillales sp. strain TMPK1 isolated from soil.</title>
        <authorList>
            <person name="Nakai R."/>
            <person name="Kusada H."/>
            <person name="Tamaki H."/>
        </authorList>
    </citation>
    <scope>NUCLEOTIDE SEQUENCE</scope>
    <source>
        <strain evidence="13">TMPK1</strain>
    </source>
</reference>
<keyword evidence="6 11" id="KW-0548">Nucleotidyltransferase</keyword>
<sequence>MNGRRFTRPRPLAERGWAGLRVGLLGGSFNPAHEGHRHLSLLALQLLDLDQVWWMVSPGNPLKPARGMATFEQRYENAKRKARHPRIVVSGIERDLGTRYTADTIPALQARFPQTRFVWLMGADNLAQIHRWQRWSTIFRTVPMAVFDRPPRGFHSLFSPAARRFARQRIDAASARRLAYAAPPAWVFFASKQNPLSATALRRAGGWLRIEEGIPTLDEHGR</sequence>
<comment type="function">
    <text evidence="1 11">Catalyzes the reversible adenylation of nicotinate mononucleotide (NaMN) to nicotinic acid adenine dinucleotide (NaAD).</text>
</comment>
<dbReference type="EMBL" id="BOPV01000001">
    <property type="protein sequence ID" value="GIL39599.1"/>
    <property type="molecule type" value="Genomic_DNA"/>
</dbReference>